<sequence>MNHLLLEKDSSSEEDIHTSFNCHIVSMDEMGDDADKEMDHVHDSCTEDNVRDVDHANNSVISSLNVQMWVTSSLSYLKVPEGVELGGGSMEEIVLKSLMLTFARNFSLPARDMGAWAVCIPAIIEQWLVIDMNECHVGIKRFEVTVIKTSFGHFHRNNMTFPARTDRRENAVWTERERAKAEAGEVVQDLHDLSDKMYTYAYQCVFFKEFELTNGDFSGALHLHNSDGSLMAFVCPLLPKAICCGLTSSLLACFDGEPVLRVCSYQKDSQDQDVDKLPQGKHGADVSLEKLAEKVLSRPFQCLYFSLWNRYSTTVDEAPTHIHPQNMARVDTLLWSINSSIATS</sequence>
<dbReference type="AlphaFoldDB" id="A0A9P7AJC6"/>
<gene>
    <name evidence="1" type="ORF">HD556DRAFT_1310549</name>
</gene>
<proteinExistence type="predicted"/>
<comment type="caution">
    <text evidence="1">The sequence shown here is derived from an EMBL/GenBank/DDBJ whole genome shotgun (WGS) entry which is preliminary data.</text>
</comment>
<evidence type="ECO:0000313" key="1">
    <source>
        <dbReference type="EMBL" id="KAG1790535.1"/>
    </source>
</evidence>
<name>A0A9P7AJC6_9AGAM</name>
<dbReference type="GeneID" id="64594188"/>
<organism evidence="1 2">
    <name type="scientific">Suillus plorans</name>
    <dbReference type="NCBI Taxonomy" id="116603"/>
    <lineage>
        <taxon>Eukaryota</taxon>
        <taxon>Fungi</taxon>
        <taxon>Dikarya</taxon>
        <taxon>Basidiomycota</taxon>
        <taxon>Agaricomycotina</taxon>
        <taxon>Agaricomycetes</taxon>
        <taxon>Agaricomycetidae</taxon>
        <taxon>Boletales</taxon>
        <taxon>Suillineae</taxon>
        <taxon>Suillaceae</taxon>
        <taxon>Suillus</taxon>
    </lineage>
</organism>
<reference evidence="1" key="1">
    <citation type="journal article" date="2020" name="New Phytol.">
        <title>Comparative genomics reveals dynamic genome evolution in host specialist ectomycorrhizal fungi.</title>
        <authorList>
            <person name="Lofgren L.A."/>
            <person name="Nguyen N.H."/>
            <person name="Vilgalys R."/>
            <person name="Ruytinx J."/>
            <person name="Liao H.L."/>
            <person name="Branco S."/>
            <person name="Kuo A."/>
            <person name="LaButti K."/>
            <person name="Lipzen A."/>
            <person name="Andreopoulos W."/>
            <person name="Pangilinan J."/>
            <person name="Riley R."/>
            <person name="Hundley H."/>
            <person name="Na H."/>
            <person name="Barry K."/>
            <person name="Grigoriev I.V."/>
            <person name="Stajich J.E."/>
            <person name="Kennedy P.G."/>
        </authorList>
    </citation>
    <scope>NUCLEOTIDE SEQUENCE</scope>
    <source>
        <strain evidence="1">S12</strain>
    </source>
</reference>
<dbReference type="RefSeq" id="XP_041157497.1">
    <property type="nucleotide sequence ID" value="XM_041300424.1"/>
</dbReference>
<protein>
    <submittedName>
        <fullName evidence="1">Uncharacterized protein</fullName>
    </submittedName>
</protein>
<evidence type="ECO:0000313" key="2">
    <source>
        <dbReference type="Proteomes" id="UP000719766"/>
    </source>
</evidence>
<dbReference type="EMBL" id="JABBWE010000049">
    <property type="protein sequence ID" value="KAG1790535.1"/>
    <property type="molecule type" value="Genomic_DNA"/>
</dbReference>
<accession>A0A9P7AJC6</accession>
<dbReference type="Proteomes" id="UP000719766">
    <property type="component" value="Unassembled WGS sequence"/>
</dbReference>
<keyword evidence="2" id="KW-1185">Reference proteome</keyword>
<dbReference type="OrthoDB" id="2686597at2759"/>